<accession>A0A411PIC0</accession>
<keyword evidence="3" id="KW-1185">Reference proteome</keyword>
<dbReference type="SUPFAM" id="SSF53850">
    <property type="entry name" value="Periplasmic binding protein-like II"/>
    <property type="match status" value="1"/>
</dbReference>
<dbReference type="Proteomes" id="UP000291106">
    <property type="component" value="Chromosome"/>
</dbReference>
<protein>
    <recommendedName>
        <fullName evidence="4">Transporter substrate-binding domain-containing protein</fullName>
    </recommendedName>
</protein>
<gene>
    <name evidence="2" type="ORF">EXU30_11725</name>
</gene>
<dbReference type="OrthoDB" id="6120576at2"/>
<dbReference type="KEGG" id="smai:EXU30_11725"/>
<keyword evidence="1" id="KW-0732">Signal</keyword>
<evidence type="ECO:0008006" key="4">
    <source>
        <dbReference type="Google" id="ProtNLM"/>
    </source>
</evidence>
<dbReference type="RefSeq" id="WP_130600260.1">
    <property type="nucleotide sequence ID" value="NZ_CP036200.1"/>
</dbReference>
<evidence type="ECO:0000256" key="1">
    <source>
        <dbReference type="SAM" id="SignalP"/>
    </source>
</evidence>
<feature type="chain" id="PRO_5019129235" description="Transporter substrate-binding domain-containing protein" evidence="1">
    <location>
        <begin position="20"/>
        <end position="252"/>
    </location>
</feature>
<name>A0A411PIC0_9GAMM</name>
<organism evidence="2 3">
    <name type="scientific">Shewanella maritima</name>
    <dbReference type="NCBI Taxonomy" id="2520507"/>
    <lineage>
        <taxon>Bacteria</taxon>
        <taxon>Pseudomonadati</taxon>
        <taxon>Pseudomonadota</taxon>
        <taxon>Gammaproteobacteria</taxon>
        <taxon>Alteromonadales</taxon>
        <taxon>Shewanellaceae</taxon>
        <taxon>Shewanella</taxon>
    </lineage>
</organism>
<reference evidence="2 3" key="1">
    <citation type="submission" date="2019-02" db="EMBL/GenBank/DDBJ databases">
        <title>Shewanella sp. D4-2 isolated from Dokdo Island.</title>
        <authorList>
            <person name="Baek K."/>
        </authorList>
    </citation>
    <scope>NUCLEOTIDE SEQUENCE [LARGE SCALE GENOMIC DNA]</scope>
    <source>
        <strain evidence="2 3">D4-2</strain>
    </source>
</reference>
<evidence type="ECO:0000313" key="2">
    <source>
        <dbReference type="EMBL" id="QBF83293.1"/>
    </source>
</evidence>
<evidence type="ECO:0000313" key="3">
    <source>
        <dbReference type="Proteomes" id="UP000291106"/>
    </source>
</evidence>
<proteinExistence type="predicted"/>
<dbReference type="EMBL" id="CP036200">
    <property type="protein sequence ID" value="QBF83293.1"/>
    <property type="molecule type" value="Genomic_DNA"/>
</dbReference>
<sequence>MARLLVIISILILAAKANANSQQLDIIAINYPPYIDEKLPNYGESYQLIERAFSGTQININANFLSAARALKEVNTQNWCASFHPPIPATPDHTLVITKQELVKLRLHRLLEANEFVGDELDGKVVAQLRMIAPKGVTKSFVEQGAELFLVESLPQAVSLLLKSRVDYIYGDTAAVEFAADNMNLSSALIQPSMKTYREFPVGLWFNNQCDISKNAIKILEAQGFPSKTFTKDTDKVNLKPGAQANGPFSFY</sequence>
<feature type="signal peptide" evidence="1">
    <location>
        <begin position="1"/>
        <end position="19"/>
    </location>
</feature>
<dbReference type="AlphaFoldDB" id="A0A411PIC0"/>